<dbReference type="Proteomes" id="UP001175001">
    <property type="component" value="Unassembled WGS sequence"/>
</dbReference>
<evidence type="ECO:0000313" key="2">
    <source>
        <dbReference type="EMBL" id="KAK0660984.1"/>
    </source>
</evidence>
<dbReference type="GO" id="GO:0043161">
    <property type="term" value="P:proteasome-mediated ubiquitin-dependent protein catabolic process"/>
    <property type="evidence" value="ECO:0007669"/>
    <property type="project" value="TreeGrafter"/>
</dbReference>
<comment type="caution">
    <text evidence="2">The sequence shown here is derived from an EMBL/GenBank/DDBJ whole genome shotgun (WGS) entry which is preliminary data.</text>
</comment>
<protein>
    <recommendedName>
        <fullName evidence="4">Ubiquitin-conjugating enzyme E2-binding protein</fullName>
    </recommendedName>
</protein>
<gene>
    <name evidence="2" type="ORF">DIS24_g2828</name>
</gene>
<evidence type="ECO:0000313" key="3">
    <source>
        <dbReference type="Proteomes" id="UP001175001"/>
    </source>
</evidence>
<accession>A0AA39YYP4</accession>
<proteinExistence type="predicted"/>
<dbReference type="GO" id="GO:0000209">
    <property type="term" value="P:protein polyubiquitination"/>
    <property type="evidence" value="ECO:0007669"/>
    <property type="project" value="TreeGrafter"/>
</dbReference>
<dbReference type="Pfam" id="PF09814">
    <property type="entry name" value="HECT_2"/>
    <property type="match status" value="1"/>
</dbReference>
<dbReference type="AlphaFoldDB" id="A0AA39YYP4"/>
<sequence>MSLSSPPASAPQPRSSSSSSSSSSSPSSSILHLYAELLLHIRTVTFFASLRTDHTEQTRAELSADGESITLTHEGERASIRLPTRVVGGGSATLTLPASPAKELSLRLQLKERSPGGLLKGGAGGGENVVPWDAGRLAECGRVECRGCGREVVKVGKSGDDGAEEVEAKAEEAAPSEERGRGVKKWMDLPNENWAEMMDFWHCHKPHEHHLPGHTHGVGKEKGYAASNRIMAKKGVGYVDLAYLLLTEEDCLGVQPSKSTSPSDSAAERQQLTCSSCKTIVGVTDPRAEGWRIWKWSIAATPKDSTTNTKTYSLHKWVAAQLLYLIENQAVRKFTVMAESGVLPGEEVEGDSEAVAARDPIMIWVFTPDLSFSSSIASSNDDSNGHRNDPTRAMKVLWKPAPAQNGESTQSAAGQALDRQSLSTEDLSLPLPAFDALKEGLEESGRWLPASARTFQEWNVGLLERFREDEVQ</sequence>
<reference evidence="2" key="1">
    <citation type="submission" date="2023-06" db="EMBL/GenBank/DDBJ databases">
        <title>Multi-omics analyses reveal the molecular pathogenesis toolkit of Lasiodiplodia hormozganensis, a cross-kingdom pathogen.</title>
        <authorList>
            <person name="Felix C."/>
            <person name="Meneses R."/>
            <person name="Goncalves M.F.M."/>
            <person name="Tilleman L."/>
            <person name="Duarte A.S."/>
            <person name="Jorrin-Novo J.V."/>
            <person name="Van De Peer Y."/>
            <person name="Deforce D."/>
            <person name="Van Nieuwerburgh F."/>
            <person name="Esteves A.C."/>
            <person name="Alves A."/>
        </authorList>
    </citation>
    <scope>NUCLEOTIDE SEQUENCE</scope>
    <source>
        <strain evidence="2">CBS 339.90</strain>
    </source>
</reference>
<feature type="region of interest" description="Disordered" evidence="1">
    <location>
        <begin position="1"/>
        <end position="26"/>
    </location>
</feature>
<feature type="region of interest" description="Disordered" evidence="1">
    <location>
        <begin position="158"/>
        <end position="182"/>
    </location>
</feature>
<dbReference type="EMBL" id="JAUJDW010000009">
    <property type="protein sequence ID" value="KAK0660984.1"/>
    <property type="molecule type" value="Genomic_DNA"/>
</dbReference>
<dbReference type="PANTHER" id="PTHR31531">
    <property type="entry name" value="E3 UBIQUITIN-PROTEIN LIGASE E3D FAMILY MEMBER"/>
    <property type="match status" value="1"/>
</dbReference>
<dbReference type="PANTHER" id="PTHR31531:SF2">
    <property type="entry name" value="E3 UBIQUITIN-PROTEIN LIGASE E3D"/>
    <property type="match status" value="1"/>
</dbReference>
<dbReference type="GO" id="GO:0061630">
    <property type="term" value="F:ubiquitin protein ligase activity"/>
    <property type="evidence" value="ECO:0007669"/>
    <property type="project" value="TreeGrafter"/>
</dbReference>
<name>A0AA39YYP4_9PEZI</name>
<dbReference type="GO" id="GO:0030332">
    <property type="term" value="F:cyclin binding"/>
    <property type="evidence" value="ECO:0007669"/>
    <property type="project" value="TreeGrafter"/>
</dbReference>
<dbReference type="GO" id="GO:0006513">
    <property type="term" value="P:protein monoubiquitination"/>
    <property type="evidence" value="ECO:0007669"/>
    <property type="project" value="TreeGrafter"/>
</dbReference>
<organism evidence="2 3">
    <name type="scientific">Lasiodiplodia hormozganensis</name>
    <dbReference type="NCBI Taxonomy" id="869390"/>
    <lineage>
        <taxon>Eukaryota</taxon>
        <taxon>Fungi</taxon>
        <taxon>Dikarya</taxon>
        <taxon>Ascomycota</taxon>
        <taxon>Pezizomycotina</taxon>
        <taxon>Dothideomycetes</taxon>
        <taxon>Dothideomycetes incertae sedis</taxon>
        <taxon>Botryosphaeriales</taxon>
        <taxon>Botryosphaeriaceae</taxon>
        <taxon>Lasiodiplodia</taxon>
    </lineage>
</organism>
<dbReference type="GO" id="GO:0051865">
    <property type="term" value="P:protein autoubiquitination"/>
    <property type="evidence" value="ECO:0007669"/>
    <property type="project" value="TreeGrafter"/>
</dbReference>
<keyword evidence="3" id="KW-1185">Reference proteome</keyword>
<dbReference type="GO" id="GO:0000151">
    <property type="term" value="C:ubiquitin ligase complex"/>
    <property type="evidence" value="ECO:0007669"/>
    <property type="project" value="TreeGrafter"/>
</dbReference>
<dbReference type="GO" id="GO:0005829">
    <property type="term" value="C:cytosol"/>
    <property type="evidence" value="ECO:0007669"/>
    <property type="project" value="TreeGrafter"/>
</dbReference>
<evidence type="ECO:0008006" key="4">
    <source>
        <dbReference type="Google" id="ProtNLM"/>
    </source>
</evidence>
<evidence type="ECO:0000256" key="1">
    <source>
        <dbReference type="SAM" id="MobiDB-lite"/>
    </source>
</evidence>
<dbReference type="InterPro" id="IPR019193">
    <property type="entry name" value="UBQ-conj_enz_E2-bd_prot"/>
</dbReference>
<dbReference type="GO" id="GO:0031624">
    <property type="term" value="F:ubiquitin conjugating enzyme binding"/>
    <property type="evidence" value="ECO:0007669"/>
    <property type="project" value="TreeGrafter"/>
</dbReference>
<dbReference type="GO" id="GO:0005634">
    <property type="term" value="C:nucleus"/>
    <property type="evidence" value="ECO:0007669"/>
    <property type="project" value="TreeGrafter"/>
</dbReference>